<gene>
    <name evidence="3" type="ORF">Ldro_2948</name>
</gene>
<proteinExistence type="predicted"/>
<keyword evidence="1" id="KW-0472">Membrane</keyword>
<feature type="transmembrane region" description="Helical" evidence="1">
    <location>
        <begin position="36"/>
        <end position="54"/>
    </location>
</feature>
<dbReference type="Proteomes" id="UP000054736">
    <property type="component" value="Unassembled WGS sequence"/>
</dbReference>
<evidence type="ECO:0000256" key="1">
    <source>
        <dbReference type="SAM" id="Phobius"/>
    </source>
</evidence>
<dbReference type="EMBL" id="LNXY01000031">
    <property type="protein sequence ID" value="KTC84784.1"/>
    <property type="molecule type" value="Genomic_DNA"/>
</dbReference>
<keyword evidence="4" id="KW-1185">Reference proteome</keyword>
<evidence type="ECO:0000313" key="4">
    <source>
        <dbReference type="Proteomes" id="UP000054736"/>
    </source>
</evidence>
<dbReference type="PATRIC" id="fig|1212489.4.peg.3113"/>
<dbReference type="RefSeq" id="WP_058497204.1">
    <property type="nucleotide sequence ID" value="NZ_CAAAIU010000022.1"/>
</dbReference>
<dbReference type="Pfam" id="PF09834">
    <property type="entry name" value="DUF2061"/>
    <property type="match status" value="1"/>
</dbReference>
<dbReference type="STRING" id="1212489.Ldro_2948"/>
<dbReference type="AlphaFoldDB" id="A0A0W0SN33"/>
<protein>
    <recommendedName>
        <fullName evidence="2">DUF2061 domain-containing protein</fullName>
    </recommendedName>
</protein>
<accession>A0A0W0SN33</accession>
<organism evidence="3 4">
    <name type="scientific">Legionella drozanskii LLAP-1</name>
    <dbReference type="NCBI Taxonomy" id="1212489"/>
    <lineage>
        <taxon>Bacteria</taxon>
        <taxon>Pseudomonadati</taxon>
        <taxon>Pseudomonadota</taxon>
        <taxon>Gammaproteobacteria</taxon>
        <taxon>Legionellales</taxon>
        <taxon>Legionellaceae</taxon>
        <taxon>Legionella</taxon>
    </lineage>
</organism>
<keyword evidence="1" id="KW-1133">Transmembrane helix</keyword>
<evidence type="ECO:0000259" key="2">
    <source>
        <dbReference type="Pfam" id="PF09834"/>
    </source>
</evidence>
<dbReference type="InterPro" id="IPR018638">
    <property type="entry name" value="DUF2061_membrane"/>
</dbReference>
<dbReference type="OrthoDB" id="9133582at2"/>
<reference evidence="3 4" key="1">
    <citation type="submission" date="2015-11" db="EMBL/GenBank/DDBJ databases">
        <title>Genomic analysis of 38 Legionella species identifies large and diverse effector repertoires.</title>
        <authorList>
            <person name="Burstein D."/>
            <person name="Amaro F."/>
            <person name="Zusman T."/>
            <person name="Lifshitz Z."/>
            <person name="Cohen O."/>
            <person name="Gilbert J.A."/>
            <person name="Pupko T."/>
            <person name="Shuman H.A."/>
            <person name="Segal G."/>
        </authorList>
    </citation>
    <scope>NUCLEOTIDE SEQUENCE [LARGE SCALE GENOMIC DNA]</scope>
    <source>
        <strain evidence="3 4">ATCC 700990</strain>
    </source>
</reference>
<sequence length="76" mass="9033">MRDSHFRSLFKAVSWRIFATATTILITFLITHKIRFALYVGIFEFFSKIFLFYIHERMWGIISLGKKSQLTEINLA</sequence>
<feature type="transmembrane region" description="Helical" evidence="1">
    <location>
        <begin position="12"/>
        <end position="30"/>
    </location>
</feature>
<evidence type="ECO:0000313" key="3">
    <source>
        <dbReference type="EMBL" id="KTC84784.1"/>
    </source>
</evidence>
<comment type="caution">
    <text evidence="3">The sequence shown here is derived from an EMBL/GenBank/DDBJ whole genome shotgun (WGS) entry which is preliminary data.</text>
</comment>
<keyword evidence="1" id="KW-0812">Transmembrane</keyword>
<feature type="domain" description="DUF2061" evidence="2">
    <location>
        <begin position="10"/>
        <end position="59"/>
    </location>
</feature>
<name>A0A0W0SN33_9GAMM</name>